<dbReference type="FunFam" id="3.40.50.880:FF:000003">
    <property type="entry name" value="Anthranilate synthase component II"/>
    <property type="match status" value="1"/>
</dbReference>
<dbReference type="CDD" id="cd01743">
    <property type="entry name" value="GATase1_Anthranilate_Synthase"/>
    <property type="match status" value="1"/>
</dbReference>
<dbReference type="RefSeq" id="WP_013021329.1">
    <property type="nucleotide sequence ID" value="NC_013947.1"/>
</dbReference>
<proteinExistence type="predicted"/>
<dbReference type="Gene3D" id="3.40.50.880">
    <property type="match status" value="1"/>
</dbReference>
<dbReference type="InterPro" id="IPR029062">
    <property type="entry name" value="Class_I_gatase-like"/>
</dbReference>
<evidence type="ECO:0000313" key="4">
    <source>
        <dbReference type="Proteomes" id="UP000000844"/>
    </source>
</evidence>
<dbReference type="PRINTS" id="PR00096">
    <property type="entry name" value="GATASE"/>
</dbReference>
<dbReference type="InterPro" id="IPR017926">
    <property type="entry name" value="GATASE"/>
</dbReference>
<dbReference type="GO" id="GO:0005829">
    <property type="term" value="C:cytosol"/>
    <property type="evidence" value="ECO:0007669"/>
    <property type="project" value="TreeGrafter"/>
</dbReference>
<dbReference type="HOGENOM" id="CLU_014340_1_2_11"/>
<dbReference type="InterPro" id="IPR050472">
    <property type="entry name" value="Anth_synth/Amidotransfase"/>
</dbReference>
<dbReference type="Pfam" id="PF00117">
    <property type="entry name" value="GATase"/>
    <property type="match status" value="1"/>
</dbReference>
<dbReference type="MEROPS" id="C26.955"/>
<dbReference type="OrthoDB" id="3518032at2"/>
<dbReference type="PRINTS" id="PR00097">
    <property type="entry name" value="ANTSNTHASEII"/>
</dbReference>
<dbReference type="PRINTS" id="PR00099">
    <property type="entry name" value="CPSGATASE"/>
</dbReference>
<dbReference type="PANTHER" id="PTHR43418:SF4">
    <property type="entry name" value="MULTIFUNCTIONAL TRYPTOPHAN BIOSYNTHESIS PROTEIN"/>
    <property type="match status" value="1"/>
</dbReference>
<dbReference type="STRING" id="446470.Snas_6135"/>
<reference evidence="3 4" key="1">
    <citation type="journal article" date="2009" name="Stand. Genomic Sci.">
        <title>Complete genome sequence of Stackebrandtia nassauensis type strain (LLR-40K-21).</title>
        <authorList>
            <person name="Munk C."/>
            <person name="Lapidus A."/>
            <person name="Copeland A."/>
            <person name="Jando M."/>
            <person name="Mayilraj S."/>
            <person name="Glavina Del Rio T."/>
            <person name="Nolan M."/>
            <person name="Chen F."/>
            <person name="Lucas S."/>
            <person name="Tice H."/>
            <person name="Cheng J.F."/>
            <person name="Han C."/>
            <person name="Detter J.C."/>
            <person name="Bruce D."/>
            <person name="Goodwin L."/>
            <person name="Chain P."/>
            <person name="Pitluck S."/>
            <person name="Goker M."/>
            <person name="Ovchinikova G."/>
            <person name="Pati A."/>
            <person name="Ivanova N."/>
            <person name="Mavromatis K."/>
            <person name="Chen A."/>
            <person name="Palaniappan K."/>
            <person name="Land M."/>
            <person name="Hauser L."/>
            <person name="Chang Y.J."/>
            <person name="Jeffries C.D."/>
            <person name="Bristow J."/>
            <person name="Eisen J.A."/>
            <person name="Markowitz V."/>
            <person name="Hugenholtz P."/>
            <person name="Kyrpides N.C."/>
            <person name="Klenk H.P."/>
        </authorList>
    </citation>
    <scope>NUCLEOTIDE SEQUENCE [LARGE SCALE GENOMIC DNA]</scope>
    <source>
        <strain evidence="4">DSM 44728 / CIP 108903 / NRRL B-16338 / NBRC 102104 / LLR-40K-21</strain>
    </source>
</reference>
<dbReference type="EMBL" id="CP001778">
    <property type="protein sequence ID" value="ADD45758.1"/>
    <property type="molecule type" value="Genomic_DNA"/>
</dbReference>
<gene>
    <name evidence="3" type="ordered locus">Snas_6135</name>
</gene>
<dbReference type="GO" id="GO:0016740">
    <property type="term" value="F:transferase activity"/>
    <property type="evidence" value="ECO:0007669"/>
    <property type="project" value="UniProtKB-KW"/>
</dbReference>
<dbReference type="PROSITE" id="PS51273">
    <property type="entry name" value="GATASE_TYPE_1"/>
    <property type="match status" value="1"/>
</dbReference>
<sequence>MRIFVADCRDSFVYTIVDYLRGLGAEVVIRRADEFTADEVPLTGTDALLLSPGPGRPGEARTCHALLDRFAGRRPVLGVCLGHQVIAEHYGGTVSRADEPRHGETSRISHDEAGLFAGLPNPVTVTRYHSLIVDEPLPHDLAVTARAESGEIMALRHRELPVAGVQFHPEAILTEGGHHLLGNWLSLVA</sequence>
<feature type="domain" description="Glutamine amidotransferase" evidence="2">
    <location>
        <begin position="5"/>
        <end position="184"/>
    </location>
</feature>
<dbReference type="Proteomes" id="UP000000844">
    <property type="component" value="Chromosome"/>
</dbReference>
<accession>D3Q2K7</accession>
<dbReference type="AlphaFoldDB" id="D3Q2K7"/>
<evidence type="ECO:0000313" key="3">
    <source>
        <dbReference type="EMBL" id="ADD45758.1"/>
    </source>
</evidence>
<keyword evidence="1 3" id="KW-0315">Glutamine amidotransferase</keyword>
<dbReference type="GO" id="GO:0004049">
    <property type="term" value="F:anthranilate synthase activity"/>
    <property type="evidence" value="ECO:0007669"/>
    <property type="project" value="TreeGrafter"/>
</dbReference>
<dbReference type="InterPro" id="IPR006221">
    <property type="entry name" value="TrpG/PapA_dom"/>
</dbReference>
<evidence type="ECO:0000259" key="2">
    <source>
        <dbReference type="Pfam" id="PF00117"/>
    </source>
</evidence>
<organism evidence="3 4">
    <name type="scientific">Stackebrandtia nassauensis (strain DSM 44728 / CIP 108903 / NRRL B-16338 / NBRC 102104 / LLR-40K-21)</name>
    <dbReference type="NCBI Taxonomy" id="446470"/>
    <lineage>
        <taxon>Bacteria</taxon>
        <taxon>Bacillati</taxon>
        <taxon>Actinomycetota</taxon>
        <taxon>Actinomycetes</taxon>
        <taxon>Glycomycetales</taxon>
        <taxon>Glycomycetaceae</taxon>
        <taxon>Stackebrandtia</taxon>
    </lineage>
</organism>
<dbReference type="SUPFAM" id="SSF52317">
    <property type="entry name" value="Class I glutamine amidotransferase-like"/>
    <property type="match status" value="1"/>
</dbReference>
<name>D3Q2K7_STANL</name>
<dbReference type="GO" id="GO:0000162">
    <property type="term" value="P:L-tryptophan biosynthetic process"/>
    <property type="evidence" value="ECO:0007669"/>
    <property type="project" value="TreeGrafter"/>
</dbReference>
<keyword evidence="4" id="KW-1185">Reference proteome</keyword>
<dbReference type="eggNOG" id="COG0512">
    <property type="taxonomic scope" value="Bacteria"/>
</dbReference>
<dbReference type="NCBIfam" id="TIGR00566">
    <property type="entry name" value="trpG_papA"/>
    <property type="match status" value="1"/>
</dbReference>
<keyword evidence="3" id="KW-0808">Transferase</keyword>
<dbReference type="KEGG" id="sna:Snas_6135"/>
<evidence type="ECO:0000256" key="1">
    <source>
        <dbReference type="ARBA" id="ARBA00022962"/>
    </source>
</evidence>
<dbReference type="PANTHER" id="PTHR43418">
    <property type="entry name" value="MULTIFUNCTIONAL TRYPTOPHAN BIOSYNTHESIS PROTEIN-RELATED"/>
    <property type="match status" value="1"/>
</dbReference>
<protein>
    <submittedName>
        <fullName evidence="3">Glutamine amidotransferase of anthranilate synthase</fullName>
    </submittedName>
</protein>